<dbReference type="EMBL" id="BSPC01000005">
    <property type="protein sequence ID" value="GLS17435.1"/>
    <property type="molecule type" value="Genomic_DNA"/>
</dbReference>
<keyword evidence="11" id="KW-1185">Reference proteome</keyword>
<evidence type="ECO:0000313" key="10">
    <source>
        <dbReference type="EMBL" id="GLS17435.1"/>
    </source>
</evidence>
<feature type="transmembrane region" description="Helical" evidence="7">
    <location>
        <begin position="524"/>
        <end position="544"/>
    </location>
</feature>
<evidence type="ECO:0000256" key="1">
    <source>
        <dbReference type="ARBA" id="ARBA00004651"/>
    </source>
</evidence>
<reference evidence="11" key="1">
    <citation type="journal article" date="2019" name="Int. J. Syst. Evol. Microbiol.">
        <title>The Global Catalogue of Microorganisms (GCM) 10K type strain sequencing project: providing services to taxonomists for standard genome sequencing and annotation.</title>
        <authorList>
            <consortium name="The Broad Institute Genomics Platform"/>
            <consortium name="The Broad Institute Genome Sequencing Center for Infectious Disease"/>
            <person name="Wu L."/>
            <person name="Ma J."/>
        </authorList>
    </citation>
    <scope>NUCLEOTIDE SEQUENCE [LARGE SCALE GENOMIC DNA]</scope>
    <source>
        <strain evidence="11">NBRC 101365</strain>
    </source>
</reference>
<name>A0ABQ6CB97_9HYPH</name>
<dbReference type="Proteomes" id="UP001156882">
    <property type="component" value="Unassembled WGS sequence"/>
</dbReference>
<evidence type="ECO:0000256" key="3">
    <source>
        <dbReference type="ARBA" id="ARBA00022475"/>
    </source>
</evidence>
<feature type="transmembrane region" description="Helical" evidence="7">
    <location>
        <begin position="424"/>
        <end position="446"/>
    </location>
</feature>
<feature type="transmembrane region" description="Helical" evidence="7">
    <location>
        <begin position="378"/>
        <end position="403"/>
    </location>
</feature>
<keyword evidence="4 7" id="KW-0812">Transmembrane</keyword>
<dbReference type="RefSeq" id="WP_284310255.1">
    <property type="nucleotide sequence ID" value="NZ_BSPC01000005.1"/>
</dbReference>
<dbReference type="Pfam" id="PF12704">
    <property type="entry name" value="MacB_PCD"/>
    <property type="match status" value="1"/>
</dbReference>
<protein>
    <recommendedName>
        <fullName evidence="12">ABC transporter permease</fullName>
    </recommendedName>
</protein>
<evidence type="ECO:0000256" key="5">
    <source>
        <dbReference type="ARBA" id="ARBA00022989"/>
    </source>
</evidence>
<feature type="transmembrane region" description="Helical" evidence="7">
    <location>
        <begin position="466"/>
        <end position="484"/>
    </location>
</feature>
<gene>
    <name evidence="10" type="ORF">GCM10007874_04500</name>
</gene>
<comment type="subcellular location">
    <subcellularLocation>
        <location evidence="1">Cell membrane</location>
        <topology evidence="1">Multi-pass membrane protein</topology>
    </subcellularLocation>
</comment>
<evidence type="ECO:0000256" key="2">
    <source>
        <dbReference type="ARBA" id="ARBA00005236"/>
    </source>
</evidence>
<feature type="transmembrane region" description="Helical" evidence="7">
    <location>
        <begin position="823"/>
        <end position="847"/>
    </location>
</feature>
<feature type="domain" description="ABC3 transporter permease C-terminal" evidence="8">
    <location>
        <begin position="773"/>
        <end position="876"/>
    </location>
</feature>
<keyword evidence="6 7" id="KW-0472">Membrane</keyword>
<feature type="transmembrane region" description="Helical" evidence="7">
    <location>
        <begin position="339"/>
        <end position="372"/>
    </location>
</feature>
<evidence type="ECO:0000259" key="8">
    <source>
        <dbReference type="Pfam" id="PF02687"/>
    </source>
</evidence>
<keyword evidence="3" id="KW-1003">Cell membrane</keyword>
<evidence type="ECO:0000259" key="9">
    <source>
        <dbReference type="Pfam" id="PF12704"/>
    </source>
</evidence>
<feature type="transmembrane region" description="Helical" evidence="7">
    <location>
        <begin position="859"/>
        <end position="880"/>
    </location>
</feature>
<keyword evidence="5 7" id="KW-1133">Transmembrane helix</keyword>
<proteinExistence type="inferred from homology"/>
<dbReference type="InterPro" id="IPR025857">
    <property type="entry name" value="MacB_PCD"/>
</dbReference>
<accession>A0ABQ6CB97</accession>
<evidence type="ECO:0000256" key="7">
    <source>
        <dbReference type="SAM" id="Phobius"/>
    </source>
</evidence>
<feature type="transmembrane region" description="Helical" evidence="7">
    <location>
        <begin position="496"/>
        <end position="518"/>
    </location>
</feature>
<dbReference type="PANTHER" id="PTHR30489">
    <property type="entry name" value="LIPOPROTEIN-RELEASING SYSTEM TRANSMEMBRANE PROTEIN LOLE"/>
    <property type="match status" value="1"/>
</dbReference>
<organism evidence="10 11">
    <name type="scientific">Labrys miyagiensis</name>
    <dbReference type="NCBI Taxonomy" id="346912"/>
    <lineage>
        <taxon>Bacteria</taxon>
        <taxon>Pseudomonadati</taxon>
        <taxon>Pseudomonadota</taxon>
        <taxon>Alphaproteobacteria</taxon>
        <taxon>Hyphomicrobiales</taxon>
        <taxon>Xanthobacteraceae</taxon>
        <taxon>Labrys</taxon>
    </lineage>
</organism>
<evidence type="ECO:0000313" key="11">
    <source>
        <dbReference type="Proteomes" id="UP001156882"/>
    </source>
</evidence>
<feature type="transmembrane region" description="Helical" evidence="7">
    <location>
        <begin position="290"/>
        <end position="318"/>
    </location>
</feature>
<comment type="caution">
    <text evidence="10">The sequence shown here is derived from an EMBL/GenBank/DDBJ whole genome shotgun (WGS) entry which is preliminary data.</text>
</comment>
<dbReference type="Pfam" id="PF02687">
    <property type="entry name" value="FtsX"/>
    <property type="match status" value="1"/>
</dbReference>
<feature type="domain" description="MacB-like periplasmic core" evidence="9">
    <location>
        <begin position="30"/>
        <end position="222"/>
    </location>
</feature>
<feature type="transmembrane region" description="Helical" evidence="7">
    <location>
        <begin position="29"/>
        <end position="50"/>
    </location>
</feature>
<dbReference type="PANTHER" id="PTHR30489:SF0">
    <property type="entry name" value="LIPOPROTEIN-RELEASING SYSTEM TRANSMEMBRANE PROTEIN LOLE"/>
    <property type="match status" value="1"/>
</dbReference>
<dbReference type="InterPro" id="IPR003838">
    <property type="entry name" value="ABC3_permease_C"/>
</dbReference>
<evidence type="ECO:0008006" key="12">
    <source>
        <dbReference type="Google" id="ProtNLM"/>
    </source>
</evidence>
<feature type="transmembrane region" description="Helical" evidence="7">
    <location>
        <begin position="771"/>
        <end position="791"/>
    </location>
</feature>
<evidence type="ECO:0000256" key="4">
    <source>
        <dbReference type="ARBA" id="ARBA00022692"/>
    </source>
</evidence>
<sequence length="896" mass="94147">MKTALPALRIVAAGGWWLSGLARTRPWRMAGTVCGVAITIALLALLLAFLKNSEAAMTARSIAAVPVDWQIELAPAVPVETGQAALGEAAGVRRHEKVGYASVDGFEASTADTVQTTGAGQVLGLSQTYAETFPGQIRLLQGALSGALVTQQMASNLHVGVGDNIIVHLPDTSSQTVTIAGVVDLPNADAMFQAIGIPPGAAPQAPPDNVLILPLDLWQGFFAKQAVDSPRSVRWQIHATLDHASLPTDPLAAYRSVAAAGHNLELLLAGQGVLANNLAARLDAARADALYARVLFLFLGAPGLVLAGLLTVATAASGERARQRDQTLLRQRGASASTILTLALAETMAIWLAATLLAACLIVLVGPIVLGMTLERDALGMMVLGAVGGLVLALGAILLPAWHRTRRLSVIAGRMSVGLRETPLWWRIHLDFILLGLAGLVYWRTVESGYQIVLATEGVAETSADYWSFLAPLLLWIGIGLITMRCVTTLVQRGRWLLAWLVFPLSGALSQGVAASLSRQHGRLAIGVGLTALAFTFAVSTAIFNTTYQGQALVDAQLTNGADVTVQGETGRPAGAQIAKLASLPEVAAIEPMQHRYAYVGTDLQDLYGIDPRRVGEATSISDAFFASHDARGTLEALAGVQDGVLVSEETVSDFQLTPGDRLNLRIKHAGTQAFVSVPFTFVGVVREFPTAPRDSFLVANASYIARMTGMGDAEILLARAATSPQSLHRAISAALVGRPDLRVSDVGEASHLIGSSLTAVDLSGLTRLELGFAVIAIAAAAGLVLALGLADRRRSFAILALLGASPRQIAAFLWLEGGLVFTLGALIGLVAGGLIAWMLVTVLQGAFDPPPETLAVPWSYLVVTVCTALFSSIAAIEVARRDAQTSPLETIREMR</sequence>
<evidence type="ECO:0000256" key="6">
    <source>
        <dbReference type="ARBA" id="ARBA00023136"/>
    </source>
</evidence>
<dbReference type="InterPro" id="IPR051447">
    <property type="entry name" value="Lipoprotein-release_system"/>
</dbReference>
<comment type="similarity">
    <text evidence="2">Belongs to the ABC-4 integral membrane protein family. LolC/E subfamily.</text>
</comment>